<keyword evidence="2" id="KW-1185">Reference proteome</keyword>
<name>A0A1E4S7T1_CYBJN</name>
<dbReference type="GeneID" id="30992120"/>
<reference evidence="1 2" key="1">
    <citation type="journal article" date="2016" name="Proc. Natl. Acad. Sci. U.S.A.">
        <title>Comparative genomics of biotechnologically important yeasts.</title>
        <authorList>
            <person name="Riley R."/>
            <person name="Haridas S."/>
            <person name="Wolfe K.H."/>
            <person name="Lopes M.R."/>
            <person name="Hittinger C.T."/>
            <person name="Goeker M."/>
            <person name="Salamov A.A."/>
            <person name="Wisecaver J.H."/>
            <person name="Long T.M."/>
            <person name="Calvey C.H."/>
            <person name="Aerts A.L."/>
            <person name="Barry K.W."/>
            <person name="Choi C."/>
            <person name="Clum A."/>
            <person name="Coughlan A.Y."/>
            <person name="Deshpande S."/>
            <person name="Douglass A.P."/>
            <person name="Hanson S.J."/>
            <person name="Klenk H.-P."/>
            <person name="LaButti K.M."/>
            <person name="Lapidus A."/>
            <person name="Lindquist E.A."/>
            <person name="Lipzen A.M."/>
            <person name="Meier-Kolthoff J.P."/>
            <person name="Ohm R.A."/>
            <person name="Otillar R.P."/>
            <person name="Pangilinan J.L."/>
            <person name="Peng Y."/>
            <person name="Rokas A."/>
            <person name="Rosa C.A."/>
            <person name="Scheuner C."/>
            <person name="Sibirny A.A."/>
            <person name="Slot J.C."/>
            <person name="Stielow J.B."/>
            <person name="Sun H."/>
            <person name="Kurtzman C.P."/>
            <person name="Blackwell M."/>
            <person name="Grigoriev I.V."/>
            <person name="Jeffries T.W."/>
        </authorList>
    </citation>
    <scope>NUCLEOTIDE SEQUENCE [LARGE SCALE GENOMIC DNA]</scope>
    <source>
        <strain evidence="2">ATCC 18201 / CBS 1600 / BCRC 20928 / JCM 3617 / NBRC 0987 / NRRL Y-1542</strain>
    </source>
</reference>
<dbReference type="AlphaFoldDB" id="A0A1E4S7T1"/>
<protein>
    <submittedName>
        <fullName evidence="1">Uncharacterized protein</fullName>
    </submittedName>
</protein>
<proteinExistence type="predicted"/>
<dbReference type="Proteomes" id="UP000094389">
    <property type="component" value="Unassembled WGS sequence"/>
</dbReference>
<accession>A0A1E4S7T1</accession>
<evidence type="ECO:0000313" key="2">
    <source>
        <dbReference type="Proteomes" id="UP000094389"/>
    </source>
</evidence>
<gene>
    <name evidence="1" type="ORF">CYBJADRAFT_47688</name>
</gene>
<dbReference type="EMBL" id="KV453926">
    <property type="protein sequence ID" value="ODV75442.1"/>
    <property type="molecule type" value="Genomic_DNA"/>
</dbReference>
<organism evidence="1 2">
    <name type="scientific">Cyberlindnera jadinii (strain ATCC 18201 / CBS 1600 / BCRC 20928 / JCM 3617 / NBRC 0987 / NRRL Y-1542)</name>
    <name type="common">Torula yeast</name>
    <name type="synonym">Candida utilis</name>
    <dbReference type="NCBI Taxonomy" id="983966"/>
    <lineage>
        <taxon>Eukaryota</taxon>
        <taxon>Fungi</taxon>
        <taxon>Dikarya</taxon>
        <taxon>Ascomycota</taxon>
        <taxon>Saccharomycotina</taxon>
        <taxon>Saccharomycetes</taxon>
        <taxon>Phaffomycetales</taxon>
        <taxon>Phaffomycetaceae</taxon>
        <taxon>Cyberlindnera</taxon>
    </lineage>
</organism>
<dbReference type="RefSeq" id="XP_020072481.1">
    <property type="nucleotide sequence ID" value="XM_020217724.1"/>
</dbReference>
<sequence length="90" mass="10413">MGSHCGQERECCEPPSRQWWRPPSRAGTGFRLFPRFSSPFSRSGFFLSFVSAYHVTARRRECVTGQHTLRRLPQWCAEPGILNSLVMLRI</sequence>
<evidence type="ECO:0000313" key="1">
    <source>
        <dbReference type="EMBL" id="ODV75442.1"/>
    </source>
</evidence>